<keyword evidence="2" id="KW-1185">Reference proteome</keyword>
<evidence type="ECO:0000313" key="1">
    <source>
        <dbReference type="EMBL" id="KAF2739731.1"/>
    </source>
</evidence>
<proteinExistence type="predicted"/>
<sequence length="228" mass="24754">MFERQAFAMPCPSTLDYRRSLAFSFRRRYFPNNTPIHQKKTRGSRCSGIQLRHQGCTNCTPYYALAGSLSDAEPLLGAGASTFVVADVTSIPGLRTPSNPCTSSSLLVEVVYCRECAWFFGSPPGSTGVSPRRAAGGLFGNPQLLERKVLRLSCLQPLRPTELPGCHVPSARQSPPTLNKTLLNITATIVSPHLILTYLFESTRLKKVGQLLGATGIDASTKVLDTPI</sequence>
<reference evidence="1" key="1">
    <citation type="journal article" date="2020" name="Stud. Mycol.">
        <title>101 Dothideomycetes genomes: a test case for predicting lifestyles and emergence of pathogens.</title>
        <authorList>
            <person name="Haridas S."/>
            <person name="Albert R."/>
            <person name="Binder M."/>
            <person name="Bloem J."/>
            <person name="Labutti K."/>
            <person name="Salamov A."/>
            <person name="Andreopoulos B."/>
            <person name="Baker S."/>
            <person name="Barry K."/>
            <person name="Bills G."/>
            <person name="Bluhm B."/>
            <person name="Cannon C."/>
            <person name="Castanera R."/>
            <person name="Culley D."/>
            <person name="Daum C."/>
            <person name="Ezra D."/>
            <person name="Gonzalez J."/>
            <person name="Henrissat B."/>
            <person name="Kuo A."/>
            <person name="Liang C."/>
            <person name="Lipzen A."/>
            <person name="Lutzoni F."/>
            <person name="Magnuson J."/>
            <person name="Mondo S."/>
            <person name="Nolan M."/>
            <person name="Ohm R."/>
            <person name="Pangilinan J."/>
            <person name="Park H.-J."/>
            <person name="Ramirez L."/>
            <person name="Alfaro M."/>
            <person name="Sun H."/>
            <person name="Tritt A."/>
            <person name="Yoshinaga Y."/>
            <person name="Zwiers L.-H."/>
            <person name="Turgeon B."/>
            <person name="Goodwin S."/>
            <person name="Spatafora J."/>
            <person name="Crous P."/>
            <person name="Grigoriev I."/>
        </authorList>
    </citation>
    <scope>NUCLEOTIDE SEQUENCE</scope>
    <source>
        <strain evidence="1">CBS 125425</strain>
    </source>
</reference>
<dbReference type="AlphaFoldDB" id="A0A9P4RB21"/>
<name>A0A9P4RB21_9PLEO</name>
<evidence type="ECO:0000313" key="2">
    <source>
        <dbReference type="Proteomes" id="UP000799444"/>
    </source>
</evidence>
<dbReference type="Proteomes" id="UP000799444">
    <property type="component" value="Unassembled WGS sequence"/>
</dbReference>
<gene>
    <name evidence="1" type="ORF">EJ04DRAFT_288976</name>
</gene>
<comment type="caution">
    <text evidence="1">The sequence shown here is derived from an EMBL/GenBank/DDBJ whole genome shotgun (WGS) entry which is preliminary data.</text>
</comment>
<protein>
    <submittedName>
        <fullName evidence="1">Uncharacterized protein</fullName>
    </submittedName>
</protein>
<organism evidence="1 2">
    <name type="scientific">Polyplosphaeria fusca</name>
    <dbReference type="NCBI Taxonomy" id="682080"/>
    <lineage>
        <taxon>Eukaryota</taxon>
        <taxon>Fungi</taxon>
        <taxon>Dikarya</taxon>
        <taxon>Ascomycota</taxon>
        <taxon>Pezizomycotina</taxon>
        <taxon>Dothideomycetes</taxon>
        <taxon>Pleosporomycetidae</taxon>
        <taxon>Pleosporales</taxon>
        <taxon>Tetraplosphaeriaceae</taxon>
        <taxon>Polyplosphaeria</taxon>
    </lineage>
</organism>
<dbReference type="EMBL" id="ML996103">
    <property type="protein sequence ID" value="KAF2739731.1"/>
    <property type="molecule type" value="Genomic_DNA"/>
</dbReference>
<accession>A0A9P4RB21</accession>